<dbReference type="OrthoDB" id="3730098at2"/>
<evidence type="ECO:0000313" key="2">
    <source>
        <dbReference type="Proteomes" id="UP000050488"/>
    </source>
</evidence>
<gene>
    <name evidence="1" type="ORF">Clow_01269</name>
</gene>
<protein>
    <submittedName>
        <fullName evidence="1">Uncharacterized protein</fullName>
    </submittedName>
</protein>
<dbReference type="EMBL" id="LKEV01000003">
    <property type="protein sequence ID" value="KQB86349.1"/>
    <property type="molecule type" value="Genomic_DNA"/>
</dbReference>
<keyword evidence="2" id="KW-1185">Reference proteome</keyword>
<dbReference type="AlphaFoldDB" id="A0A0Q0UJF2"/>
<reference evidence="1 2" key="1">
    <citation type="submission" date="2015-10" db="EMBL/GenBank/DDBJ databases">
        <title>Corynebacteirum lowii and Corynebacterium oculi species nova, derived from human clinical disease and and emended description of Corynebacterium mastiditis.</title>
        <authorList>
            <person name="Bernard K."/>
            <person name="Pacheco A.L."/>
            <person name="Mcdougall C."/>
            <person name="Burtx T."/>
            <person name="Weibe D."/>
            <person name="Tyler S."/>
            <person name="Olson A.B."/>
            <person name="Cnockaert M."/>
            <person name="Eguchi H."/>
            <person name="Kuwahara T."/>
            <person name="Nakayama-Imaohji H."/>
            <person name="Boudewijins M."/>
            <person name="Van Hoecke F."/>
            <person name="Bernier A.-M."/>
            <person name="Vandamme P."/>
        </authorList>
    </citation>
    <scope>NUCLEOTIDE SEQUENCE [LARGE SCALE GENOMIC DNA]</scope>
    <source>
        <strain evidence="1 2">NML 130206</strain>
    </source>
</reference>
<name>A0A0Q0UJF2_9CORY</name>
<accession>A0A0Q0UJF2</accession>
<comment type="caution">
    <text evidence="1">The sequence shown here is derived from an EMBL/GenBank/DDBJ whole genome shotgun (WGS) entry which is preliminary data.</text>
</comment>
<evidence type="ECO:0000313" key="1">
    <source>
        <dbReference type="EMBL" id="KQB86349.1"/>
    </source>
</evidence>
<proteinExistence type="predicted"/>
<dbReference type="Proteomes" id="UP000050488">
    <property type="component" value="Unassembled WGS sequence"/>
</dbReference>
<sequence>MILWAFAEQGPQPGPEQRRLWLAASRASTVIEQCGCGICPSMRFSSTEGGSQTVLGAHDTAQHAMVLLHLHADELIELEVAPVRDEPIHMPSPEHLSFR</sequence>
<dbReference type="RefSeq" id="WP_156334696.1">
    <property type="nucleotide sequence ID" value="NZ_JAUSQY010000001.1"/>
</dbReference>
<organism evidence="1 2">
    <name type="scientific">Corynebacterium lowii</name>
    <dbReference type="NCBI Taxonomy" id="1544413"/>
    <lineage>
        <taxon>Bacteria</taxon>
        <taxon>Bacillati</taxon>
        <taxon>Actinomycetota</taxon>
        <taxon>Actinomycetes</taxon>
        <taxon>Mycobacteriales</taxon>
        <taxon>Corynebacteriaceae</taxon>
        <taxon>Corynebacterium</taxon>
    </lineage>
</organism>
<dbReference type="STRING" id="1544413.Clow_01269"/>
<dbReference type="PATRIC" id="fig|1544413.3.peg.1277"/>